<comment type="caution">
    <text evidence="1">The sequence shown here is derived from an EMBL/GenBank/DDBJ whole genome shotgun (WGS) entry which is preliminary data.</text>
</comment>
<protein>
    <submittedName>
        <fullName evidence="1">Uncharacterized protein</fullName>
    </submittedName>
</protein>
<gene>
    <name evidence="1" type="ORF">EVAR_83019_1</name>
</gene>
<keyword evidence="2" id="KW-1185">Reference proteome</keyword>
<name>A0A4C1T2C8_EUMVA</name>
<evidence type="ECO:0000313" key="2">
    <source>
        <dbReference type="Proteomes" id="UP000299102"/>
    </source>
</evidence>
<proteinExistence type="predicted"/>
<dbReference type="AlphaFoldDB" id="A0A4C1T2C8"/>
<organism evidence="1 2">
    <name type="scientific">Eumeta variegata</name>
    <name type="common">Bagworm moth</name>
    <name type="synonym">Eumeta japonica</name>
    <dbReference type="NCBI Taxonomy" id="151549"/>
    <lineage>
        <taxon>Eukaryota</taxon>
        <taxon>Metazoa</taxon>
        <taxon>Ecdysozoa</taxon>
        <taxon>Arthropoda</taxon>
        <taxon>Hexapoda</taxon>
        <taxon>Insecta</taxon>
        <taxon>Pterygota</taxon>
        <taxon>Neoptera</taxon>
        <taxon>Endopterygota</taxon>
        <taxon>Lepidoptera</taxon>
        <taxon>Glossata</taxon>
        <taxon>Ditrysia</taxon>
        <taxon>Tineoidea</taxon>
        <taxon>Psychidae</taxon>
        <taxon>Oiketicinae</taxon>
        <taxon>Eumeta</taxon>
    </lineage>
</organism>
<dbReference type="EMBL" id="BGZK01004369">
    <property type="protein sequence ID" value="GBP08572.1"/>
    <property type="molecule type" value="Genomic_DNA"/>
</dbReference>
<reference evidence="1 2" key="1">
    <citation type="journal article" date="2019" name="Commun. Biol.">
        <title>The bagworm genome reveals a unique fibroin gene that provides high tensile strength.</title>
        <authorList>
            <person name="Kono N."/>
            <person name="Nakamura H."/>
            <person name="Ohtoshi R."/>
            <person name="Tomita M."/>
            <person name="Numata K."/>
            <person name="Arakawa K."/>
        </authorList>
    </citation>
    <scope>NUCLEOTIDE SEQUENCE [LARGE SCALE GENOMIC DNA]</scope>
</reference>
<accession>A0A4C1T2C8</accession>
<dbReference type="Proteomes" id="UP000299102">
    <property type="component" value="Unassembled WGS sequence"/>
</dbReference>
<sequence>MESADSEDATSIWTARVVRHVNNAAHLSLDVARRSPPVARSSPPLCAIFPDDVYNCFVIGVARSPVIMLDEQADGVIPAV</sequence>
<evidence type="ECO:0000313" key="1">
    <source>
        <dbReference type="EMBL" id="GBP08572.1"/>
    </source>
</evidence>